<keyword evidence="3" id="KW-0808">Transferase</keyword>
<organism evidence="8 9">
    <name type="scientific">Myodes glareolus</name>
    <name type="common">Bank vole</name>
    <name type="synonym">Clethrionomys glareolus</name>
    <dbReference type="NCBI Taxonomy" id="447135"/>
    <lineage>
        <taxon>Eukaryota</taxon>
        <taxon>Metazoa</taxon>
        <taxon>Chordata</taxon>
        <taxon>Craniata</taxon>
        <taxon>Vertebrata</taxon>
        <taxon>Euteleostomi</taxon>
        <taxon>Mammalia</taxon>
        <taxon>Eutheria</taxon>
        <taxon>Euarchontoglires</taxon>
        <taxon>Glires</taxon>
        <taxon>Rodentia</taxon>
        <taxon>Myomorpha</taxon>
        <taxon>Muroidea</taxon>
        <taxon>Cricetidae</taxon>
        <taxon>Arvicolinae</taxon>
        <taxon>Myodes</taxon>
    </lineage>
</organism>
<dbReference type="GO" id="GO:0004674">
    <property type="term" value="F:protein serine/threonine kinase activity"/>
    <property type="evidence" value="ECO:0007669"/>
    <property type="project" value="UniProtKB-KW"/>
</dbReference>
<dbReference type="PROSITE" id="PS50011">
    <property type="entry name" value="PROTEIN_KINASE_DOM"/>
    <property type="match status" value="1"/>
</dbReference>
<evidence type="ECO:0000256" key="6">
    <source>
        <dbReference type="ARBA" id="ARBA00022840"/>
    </source>
</evidence>
<dbReference type="GO" id="GO:0005524">
    <property type="term" value="F:ATP binding"/>
    <property type="evidence" value="ECO:0007669"/>
    <property type="project" value="UniProtKB-KW"/>
</dbReference>
<dbReference type="GO" id="GO:0035556">
    <property type="term" value="P:intracellular signal transduction"/>
    <property type="evidence" value="ECO:0007669"/>
    <property type="project" value="TreeGrafter"/>
</dbReference>
<sequence length="109" mass="12508">MDREVILAKHLPTYTQVAVKALQKAHHTVADIRSEFLHAINTLNSTYVVMEYLEGKDLGKFIREEAEEKARLIFSHLSSAVNFLNQRRITHCGIKLENILLDELGQVKH</sequence>
<dbReference type="Gene3D" id="1.10.510.10">
    <property type="entry name" value="Transferase(Phosphotransferase) domain 1"/>
    <property type="match status" value="1"/>
</dbReference>
<dbReference type="InterPro" id="IPR000719">
    <property type="entry name" value="Prot_kinase_dom"/>
</dbReference>
<keyword evidence="4" id="KW-0547">Nucleotide-binding</keyword>
<dbReference type="EMBL" id="JBBHLL010001433">
    <property type="protein sequence ID" value="KAK7796098.1"/>
    <property type="molecule type" value="Genomic_DNA"/>
</dbReference>
<keyword evidence="9" id="KW-1185">Reference proteome</keyword>
<keyword evidence="2" id="KW-0723">Serine/threonine-protein kinase</keyword>
<dbReference type="PANTHER" id="PTHR24346">
    <property type="entry name" value="MAP/MICROTUBULE AFFINITY-REGULATING KINASE"/>
    <property type="match status" value="1"/>
</dbReference>
<dbReference type="Pfam" id="PF00069">
    <property type="entry name" value="Pkinase"/>
    <property type="match status" value="1"/>
</dbReference>
<reference evidence="8 9" key="1">
    <citation type="journal article" date="2023" name="bioRxiv">
        <title>Conserved and derived expression patterns and positive selection on dental genes reveal complex evolutionary context of ever-growing rodent molars.</title>
        <authorList>
            <person name="Calamari Z.T."/>
            <person name="Song A."/>
            <person name="Cohen E."/>
            <person name="Akter M."/>
            <person name="Roy R.D."/>
            <person name="Hallikas O."/>
            <person name="Christensen M.M."/>
            <person name="Li P."/>
            <person name="Marangoni P."/>
            <person name="Jernvall J."/>
            <person name="Klein O.D."/>
        </authorList>
    </citation>
    <scope>NUCLEOTIDE SEQUENCE [LARGE SCALE GENOMIC DNA]</scope>
    <source>
        <strain evidence="8">V071</strain>
    </source>
</reference>
<evidence type="ECO:0000313" key="8">
    <source>
        <dbReference type="EMBL" id="KAK7796098.1"/>
    </source>
</evidence>
<evidence type="ECO:0000256" key="5">
    <source>
        <dbReference type="ARBA" id="ARBA00022777"/>
    </source>
</evidence>
<evidence type="ECO:0000256" key="2">
    <source>
        <dbReference type="ARBA" id="ARBA00022527"/>
    </source>
</evidence>
<dbReference type="GO" id="GO:0005829">
    <property type="term" value="C:cytosol"/>
    <property type="evidence" value="ECO:0007669"/>
    <property type="project" value="TreeGrafter"/>
</dbReference>
<dbReference type="EC" id="2.7.11.1" evidence="1"/>
<accession>A0AAW0H0H7</accession>
<dbReference type="PANTHER" id="PTHR24346:SF85">
    <property type="entry name" value="RIKEN CDNA 1810024B03 GENE"/>
    <property type="match status" value="1"/>
</dbReference>
<dbReference type="Proteomes" id="UP001488838">
    <property type="component" value="Unassembled WGS sequence"/>
</dbReference>
<evidence type="ECO:0000256" key="1">
    <source>
        <dbReference type="ARBA" id="ARBA00012513"/>
    </source>
</evidence>
<feature type="domain" description="Protein kinase" evidence="7">
    <location>
        <begin position="1"/>
        <end position="109"/>
    </location>
</feature>
<dbReference type="InterPro" id="IPR011009">
    <property type="entry name" value="Kinase-like_dom_sf"/>
</dbReference>
<comment type="caution">
    <text evidence="8">The sequence shown here is derived from an EMBL/GenBank/DDBJ whole genome shotgun (WGS) entry which is preliminary data.</text>
</comment>
<protein>
    <recommendedName>
        <fullName evidence="1">non-specific serine/threonine protein kinase</fullName>
        <ecNumber evidence="1">2.7.11.1</ecNumber>
    </recommendedName>
</protein>
<evidence type="ECO:0000256" key="4">
    <source>
        <dbReference type="ARBA" id="ARBA00022741"/>
    </source>
</evidence>
<evidence type="ECO:0000313" key="9">
    <source>
        <dbReference type="Proteomes" id="UP001488838"/>
    </source>
</evidence>
<proteinExistence type="predicted"/>
<dbReference type="SUPFAM" id="SSF56112">
    <property type="entry name" value="Protein kinase-like (PK-like)"/>
    <property type="match status" value="1"/>
</dbReference>
<evidence type="ECO:0000256" key="3">
    <source>
        <dbReference type="ARBA" id="ARBA00022679"/>
    </source>
</evidence>
<dbReference type="GO" id="GO:0045719">
    <property type="term" value="P:negative regulation of glycogen biosynthetic process"/>
    <property type="evidence" value="ECO:0007669"/>
    <property type="project" value="TreeGrafter"/>
</dbReference>
<dbReference type="AlphaFoldDB" id="A0AAW0H0H7"/>
<gene>
    <name evidence="8" type="ORF">U0070_013925</name>
</gene>
<dbReference type="GO" id="GO:0005634">
    <property type="term" value="C:nucleus"/>
    <property type="evidence" value="ECO:0007669"/>
    <property type="project" value="TreeGrafter"/>
</dbReference>
<keyword evidence="6" id="KW-0067">ATP-binding</keyword>
<evidence type="ECO:0000259" key="7">
    <source>
        <dbReference type="PROSITE" id="PS50011"/>
    </source>
</evidence>
<keyword evidence="5" id="KW-0418">Kinase</keyword>
<name>A0AAW0H0H7_MYOGA</name>